<dbReference type="SUPFAM" id="SSF46785">
    <property type="entry name" value="Winged helix' DNA-binding domain"/>
    <property type="match status" value="2"/>
</dbReference>
<dbReference type="EMBL" id="CAJNOR010000557">
    <property type="protein sequence ID" value="CAF0947189.1"/>
    <property type="molecule type" value="Genomic_DNA"/>
</dbReference>
<dbReference type="CDD" id="cd14421">
    <property type="entry name" value="CUE_AMFR"/>
    <property type="match status" value="1"/>
</dbReference>
<evidence type="ECO:0000256" key="12">
    <source>
        <dbReference type="SAM" id="MobiDB-lite"/>
    </source>
</evidence>
<dbReference type="InterPro" id="IPR036390">
    <property type="entry name" value="WH_DNA-bd_sf"/>
</dbReference>
<keyword evidence="18" id="KW-1185">Reference proteome</keyword>
<dbReference type="PANTHER" id="PTHR15067">
    <property type="entry name" value="E3 UBIQUITIN-PROTEIN LIGASE RNF8"/>
    <property type="match status" value="1"/>
</dbReference>
<evidence type="ECO:0000256" key="10">
    <source>
        <dbReference type="ARBA" id="ARBA00023136"/>
    </source>
</evidence>
<evidence type="ECO:0000256" key="3">
    <source>
        <dbReference type="ARBA" id="ARBA00009834"/>
    </source>
</evidence>
<dbReference type="GO" id="GO:0005783">
    <property type="term" value="C:endoplasmic reticulum"/>
    <property type="evidence" value="ECO:0007669"/>
    <property type="project" value="TreeGrafter"/>
</dbReference>
<keyword evidence="7 11" id="KW-0863">Zinc-finger</keyword>
<dbReference type="GO" id="GO:0030968">
    <property type="term" value="P:endoplasmic reticulum unfolded protein response"/>
    <property type="evidence" value="ECO:0007669"/>
    <property type="project" value="TreeGrafter"/>
</dbReference>
<dbReference type="SMART" id="SM00184">
    <property type="entry name" value="RING"/>
    <property type="match status" value="1"/>
</dbReference>
<dbReference type="AlphaFoldDB" id="A0A814NQ54"/>
<dbReference type="CDD" id="cd16455">
    <property type="entry name" value="RING-H2_AMFR"/>
    <property type="match status" value="1"/>
</dbReference>
<comment type="caution">
    <text evidence="17">The sequence shown here is derived from an EMBL/GenBank/DDBJ whole genome shotgun (WGS) entry which is preliminary data.</text>
</comment>
<feature type="domain" description="CUE" evidence="15">
    <location>
        <begin position="487"/>
        <end position="529"/>
    </location>
</feature>
<feature type="region of interest" description="Disordered" evidence="12">
    <location>
        <begin position="532"/>
        <end position="567"/>
    </location>
</feature>
<keyword evidence="8" id="KW-0862">Zinc</keyword>
<evidence type="ECO:0000313" key="17">
    <source>
        <dbReference type="EMBL" id="CAF1096878.1"/>
    </source>
</evidence>
<evidence type="ECO:0000259" key="14">
    <source>
        <dbReference type="PROSITE" id="PS50089"/>
    </source>
</evidence>
<dbReference type="PROSITE" id="PS51140">
    <property type="entry name" value="CUE"/>
    <property type="match status" value="1"/>
</dbReference>
<dbReference type="Gene3D" id="1.10.10.10">
    <property type="entry name" value="Winged helix-like DNA-binding domain superfamily/Winged helix DNA-binding domain"/>
    <property type="match status" value="2"/>
</dbReference>
<keyword evidence="9 13" id="KW-1133">Transmembrane helix</keyword>
<evidence type="ECO:0000256" key="1">
    <source>
        <dbReference type="ARBA" id="ARBA00004141"/>
    </source>
</evidence>
<gene>
    <name evidence="17" type="ORF">EDS130_LOCUS19782</name>
    <name evidence="16" type="ORF">XAT740_LOCUS10457</name>
</gene>
<dbReference type="FunFam" id="1.10.10.10:FF:000085">
    <property type="entry name" value="Vacuolar-sorting protein SNF8"/>
    <property type="match status" value="1"/>
</dbReference>
<evidence type="ECO:0000256" key="4">
    <source>
        <dbReference type="ARBA" id="ARBA00022679"/>
    </source>
</evidence>
<protein>
    <submittedName>
        <fullName evidence="17">Uncharacterized protein</fullName>
    </submittedName>
</protein>
<evidence type="ECO:0000313" key="19">
    <source>
        <dbReference type="Proteomes" id="UP000663852"/>
    </source>
</evidence>
<evidence type="ECO:0000256" key="8">
    <source>
        <dbReference type="ARBA" id="ARBA00022833"/>
    </source>
</evidence>
<feature type="transmembrane region" description="Helical" evidence="13">
    <location>
        <begin position="185"/>
        <end position="207"/>
    </location>
</feature>
<dbReference type="GO" id="GO:0005829">
    <property type="term" value="C:cytosol"/>
    <property type="evidence" value="ECO:0007669"/>
    <property type="project" value="TreeGrafter"/>
</dbReference>
<evidence type="ECO:0000256" key="13">
    <source>
        <dbReference type="SAM" id="Phobius"/>
    </source>
</evidence>
<feature type="transmembrane region" description="Helical" evidence="13">
    <location>
        <begin position="121"/>
        <end position="138"/>
    </location>
</feature>
<sequence>MPLRLRHILDRLPLPSLRYYTLISTSLFFGNIFYYHHLIQTNDINSTNETLVNGTKFFSDAKPLSLAYMQTLFSIILSQSLSLLILVNAIYCTIGLFGKYLQELIFGELRLVELQRSKEKFWNYAFYKFCFLFGVLGLENLNELALWISWFSIIAFAISFCQLSKDRFELMSVSVSIRRRLFLKILALLTCLLVLSGILVSICFLVGLKYGGLSVFFFMLAEATLLTLDICYLLFKYTFQYYIYEQQKQNPLTTSNEYRSYVIYYIEFVYHIVTLLIDIMHHLQMLFYHQTFMSMTSLIFFMQLKPLFNELTQRLKRHKSYRIAMIRMEKKYPLLTKYDLEQKYLKQNYVSSLDEVCSICWEKFEKARCLPCGHLFHQNCLRSWLEQDTTCPICRVSLQEETSQQTPTPSAPIISPAPNFLLWPSLTLARLARNVHGLNDTTGQRPPRNHLFRFDGSRYSSWLPSFSIEINHNFPFRLGRARLTGVQLTSMAQSVQQVFPQIPYEIILADLQRTQSVDVTIENIIDHRIRIDPQHAAHQQESSASEESSYTSSEASSSEVGEPIDSDLLSDAPRIHQTDDLLDTGHNDNFAWPLDPRLPLAIRKQQLIAHMRRQFLDQFIMRRGVGIGGINQQILEKAKFSEKGSELARDHLEKLAKQFETFRDNLEKFAEKHKNEIKKDLAFRRQFQEMCATVGVDPLASSKGFWSQVLGVGDFYYELSVQIVEVCVATSEQNGGLISLDELLLRVRKARGKSKSAQDVSADDILRAIKKLQVLGDGFTVIQPTNGQGRILIQCIPGELSMDHTTILNSLQTRSSFTAEQLRDQFQWSNDRIQTAINFMLKEGLIWVDSNGRCPEYYFPGLFTAQRVTSGENV</sequence>
<evidence type="ECO:0000313" key="16">
    <source>
        <dbReference type="EMBL" id="CAF0947189.1"/>
    </source>
</evidence>
<comment type="subcellular location">
    <subcellularLocation>
        <location evidence="1">Membrane</location>
        <topology evidence="1">Multi-pass membrane protein</topology>
    </subcellularLocation>
</comment>
<dbReference type="InterPro" id="IPR003892">
    <property type="entry name" value="CUE"/>
</dbReference>
<evidence type="ECO:0000256" key="9">
    <source>
        <dbReference type="ARBA" id="ARBA00022989"/>
    </source>
</evidence>
<dbReference type="Pfam" id="PF04157">
    <property type="entry name" value="EAP30"/>
    <property type="match status" value="1"/>
</dbReference>
<accession>A0A814NQ54</accession>
<feature type="transmembrane region" description="Helical" evidence="13">
    <location>
        <begin position="20"/>
        <end position="39"/>
    </location>
</feature>
<feature type="transmembrane region" description="Helical" evidence="13">
    <location>
        <begin position="72"/>
        <end position="101"/>
    </location>
</feature>
<dbReference type="Pfam" id="PF25563">
    <property type="entry name" value="TPR_SYVN1_N"/>
    <property type="match status" value="1"/>
</dbReference>
<evidence type="ECO:0000256" key="5">
    <source>
        <dbReference type="ARBA" id="ARBA00022692"/>
    </source>
</evidence>
<dbReference type="GO" id="GO:0006511">
    <property type="term" value="P:ubiquitin-dependent protein catabolic process"/>
    <property type="evidence" value="ECO:0007669"/>
    <property type="project" value="TreeGrafter"/>
</dbReference>
<dbReference type="OrthoDB" id="3824970at2759"/>
<dbReference type="GO" id="GO:0043130">
    <property type="term" value="F:ubiquitin binding"/>
    <property type="evidence" value="ECO:0007669"/>
    <property type="project" value="InterPro"/>
</dbReference>
<dbReference type="InterPro" id="IPR013083">
    <property type="entry name" value="Znf_RING/FYVE/PHD"/>
</dbReference>
<feature type="transmembrane region" description="Helical" evidence="13">
    <location>
        <begin position="144"/>
        <end position="164"/>
    </location>
</feature>
<keyword evidence="10 13" id="KW-0472">Membrane</keyword>
<dbReference type="InterPro" id="IPR036388">
    <property type="entry name" value="WH-like_DNA-bd_sf"/>
</dbReference>
<organism evidence="17 19">
    <name type="scientific">Adineta ricciae</name>
    <name type="common">Rotifer</name>
    <dbReference type="NCBI Taxonomy" id="249248"/>
    <lineage>
        <taxon>Eukaryota</taxon>
        <taxon>Metazoa</taxon>
        <taxon>Spiralia</taxon>
        <taxon>Gnathifera</taxon>
        <taxon>Rotifera</taxon>
        <taxon>Eurotatoria</taxon>
        <taxon>Bdelloidea</taxon>
        <taxon>Adinetida</taxon>
        <taxon>Adinetidae</taxon>
        <taxon>Adineta</taxon>
    </lineage>
</organism>
<keyword evidence="4" id="KW-0808">Transferase</keyword>
<dbReference type="GO" id="GO:0061630">
    <property type="term" value="F:ubiquitin protein ligase activity"/>
    <property type="evidence" value="ECO:0007669"/>
    <property type="project" value="TreeGrafter"/>
</dbReference>
<dbReference type="Gene3D" id="1.10.8.10">
    <property type="entry name" value="DNA helicase RuvA subunit, C-terminal domain"/>
    <property type="match status" value="1"/>
</dbReference>
<dbReference type="InterPro" id="IPR040608">
    <property type="entry name" value="Snf8/Vps36"/>
</dbReference>
<dbReference type="InterPro" id="IPR001841">
    <property type="entry name" value="Znf_RING"/>
</dbReference>
<evidence type="ECO:0000256" key="6">
    <source>
        <dbReference type="ARBA" id="ARBA00022723"/>
    </source>
</evidence>
<dbReference type="GO" id="GO:0016020">
    <property type="term" value="C:membrane"/>
    <property type="evidence" value="ECO:0007669"/>
    <property type="project" value="UniProtKB-SubCell"/>
</dbReference>
<comment type="pathway">
    <text evidence="2">Protein modification; protein ubiquitination.</text>
</comment>
<evidence type="ECO:0000259" key="15">
    <source>
        <dbReference type="PROSITE" id="PS51140"/>
    </source>
</evidence>
<dbReference type="Pfam" id="PF02845">
    <property type="entry name" value="CUE"/>
    <property type="match status" value="1"/>
</dbReference>
<dbReference type="Proteomes" id="UP000663852">
    <property type="component" value="Unassembled WGS sequence"/>
</dbReference>
<dbReference type="Pfam" id="PF13639">
    <property type="entry name" value="zf-RING_2"/>
    <property type="match status" value="1"/>
</dbReference>
<name>A0A814NQ54_ADIRI</name>
<dbReference type="EMBL" id="CAJNOJ010000096">
    <property type="protein sequence ID" value="CAF1096878.1"/>
    <property type="molecule type" value="Genomic_DNA"/>
</dbReference>
<keyword evidence="5 13" id="KW-0812">Transmembrane</keyword>
<dbReference type="GO" id="GO:0008270">
    <property type="term" value="F:zinc ion binding"/>
    <property type="evidence" value="ECO:0007669"/>
    <property type="project" value="UniProtKB-KW"/>
</dbReference>
<feature type="compositionally biased region" description="Low complexity" evidence="12">
    <location>
        <begin position="541"/>
        <end position="559"/>
    </location>
</feature>
<feature type="domain" description="RING-type" evidence="14">
    <location>
        <begin position="357"/>
        <end position="395"/>
    </location>
</feature>
<dbReference type="Proteomes" id="UP000663828">
    <property type="component" value="Unassembled WGS sequence"/>
</dbReference>
<dbReference type="Gene3D" id="3.30.40.10">
    <property type="entry name" value="Zinc/RING finger domain, C3HC4 (zinc finger)"/>
    <property type="match status" value="1"/>
</dbReference>
<reference evidence="17" key="1">
    <citation type="submission" date="2021-02" db="EMBL/GenBank/DDBJ databases">
        <authorList>
            <person name="Nowell W R."/>
        </authorList>
    </citation>
    <scope>NUCLEOTIDE SEQUENCE</scope>
</reference>
<comment type="similarity">
    <text evidence="3">Belongs to the SNF8 family.</text>
</comment>
<dbReference type="SUPFAM" id="SSF57850">
    <property type="entry name" value="RING/U-box"/>
    <property type="match status" value="1"/>
</dbReference>
<proteinExistence type="inferred from homology"/>
<keyword evidence="6" id="KW-0479">Metal-binding</keyword>
<evidence type="ECO:0000256" key="2">
    <source>
        <dbReference type="ARBA" id="ARBA00004906"/>
    </source>
</evidence>
<evidence type="ECO:0000256" key="11">
    <source>
        <dbReference type="PROSITE-ProRule" id="PRU00175"/>
    </source>
</evidence>
<dbReference type="GO" id="GO:0070936">
    <property type="term" value="P:protein K48-linked ubiquitination"/>
    <property type="evidence" value="ECO:0007669"/>
    <property type="project" value="TreeGrafter"/>
</dbReference>
<dbReference type="GO" id="GO:0000151">
    <property type="term" value="C:ubiquitin ligase complex"/>
    <property type="evidence" value="ECO:0007669"/>
    <property type="project" value="TreeGrafter"/>
</dbReference>
<dbReference type="Gene3D" id="6.10.140.180">
    <property type="match status" value="1"/>
</dbReference>
<feature type="transmembrane region" description="Helical" evidence="13">
    <location>
        <begin position="213"/>
        <end position="235"/>
    </location>
</feature>
<dbReference type="PANTHER" id="PTHR15067:SF5">
    <property type="entry name" value="E3 UBIQUITIN-PROTEIN LIGASE AMFR"/>
    <property type="match status" value="1"/>
</dbReference>
<dbReference type="SMART" id="SM00546">
    <property type="entry name" value="CUE"/>
    <property type="match status" value="1"/>
</dbReference>
<evidence type="ECO:0000313" key="18">
    <source>
        <dbReference type="Proteomes" id="UP000663828"/>
    </source>
</evidence>
<evidence type="ECO:0000256" key="7">
    <source>
        <dbReference type="ARBA" id="ARBA00022771"/>
    </source>
</evidence>
<dbReference type="InterPro" id="IPR057992">
    <property type="entry name" value="TPR_SYVN1_N"/>
</dbReference>
<feature type="transmembrane region" description="Helical" evidence="13">
    <location>
        <begin position="262"/>
        <end position="281"/>
    </location>
</feature>
<dbReference type="PROSITE" id="PS50089">
    <property type="entry name" value="ZF_RING_2"/>
    <property type="match status" value="1"/>
</dbReference>